<feature type="domain" description="O-GlcNAc transferase C-terminal" evidence="7">
    <location>
        <begin position="1048"/>
        <end position="1225"/>
    </location>
</feature>
<dbReference type="PROSITE" id="PS50293">
    <property type="entry name" value="TPR_REGION"/>
    <property type="match status" value="4"/>
</dbReference>
<keyword evidence="9" id="KW-1185">Reference proteome</keyword>
<accession>A0A916NQD1</accession>
<dbReference type="CDD" id="cd01635">
    <property type="entry name" value="Glycosyltransferase_GTB-type"/>
    <property type="match status" value="1"/>
</dbReference>
<comment type="pathway">
    <text evidence="1">Protein modification; protein glycosylation.</text>
</comment>
<dbReference type="InterPro" id="IPR029489">
    <property type="entry name" value="OGT/SEC/SPY_C"/>
</dbReference>
<evidence type="ECO:0000256" key="1">
    <source>
        <dbReference type="ARBA" id="ARBA00004922"/>
    </source>
</evidence>
<keyword evidence="4" id="KW-0677">Repeat</keyword>
<dbReference type="PROSITE" id="PS50005">
    <property type="entry name" value="TPR"/>
    <property type="match status" value="14"/>
</dbReference>
<dbReference type="InterPro" id="IPR004027">
    <property type="entry name" value="SEC_C_motif"/>
</dbReference>
<feature type="repeat" description="TPR" evidence="6">
    <location>
        <begin position="234"/>
        <end position="267"/>
    </location>
</feature>
<proteinExistence type="predicted"/>
<dbReference type="InterPro" id="IPR019734">
    <property type="entry name" value="TPR_rpt"/>
</dbReference>
<feature type="repeat" description="TPR" evidence="6">
    <location>
        <begin position="200"/>
        <end position="233"/>
    </location>
</feature>
<evidence type="ECO:0000256" key="6">
    <source>
        <dbReference type="PROSITE-ProRule" id="PRU00339"/>
    </source>
</evidence>
<dbReference type="Proteomes" id="UP000693672">
    <property type="component" value="Unassembled WGS sequence"/>
</dbReference>
<evidence type="ECO:0000313" key="9">
    <source>
        <dbReference type="Proteomes" id="UP000693672"/>
    </source>
</evidence>
<feature type="repeat" description="TPR" evidence="6">
    <location>
        <begin position="787"/>
        <end position="820"/>
    </location>
</feature>
<keyword evidence="5 6" id="KW-0802">TPR repeat</keyword>
<name>A0A916NQD1_9BACL</name>
<dbReference type="Pfam" id="PF13181">
    <property type="entry name" value="TPR_8"/>
    <property type="match status" value="5"/>
</dbReference>
<dbReference type="Pfam" id="PF13414">
    <property type="entry name" value="TPR_11"/>
    <property type="match status" value="1"/>
</dbReference>
<feature type="repeat" description="TPR" evidence="6">
    <location>
        <begin position="957"/>
        <end position="990"/>
    </location>
</feature>
<protein>
    <submittedName>
        <fullName evidence="8">Photosystem I assembly protein Ycf3</fullName>
    </submittedName>
</protein>
<feature type="repeat" description="TPR" evidence="6">
    <location>
        <begin position="991"/>
        <end position="1024"/>
    </location>
</feature>
<evidence type="ECO:0000256" key="2">
    <source>
        <dbReference type="ARBA" id="ARBA00022676"/>
    </source>
</evidence>
<dbReference type="PANTHER" id="PTHR44835">
    <property type="entry name" value="UDP-N-ACETYLGLUCOSAMINE--PEPTIDE N-ACETYLGLUCOSAMINYLTRANSFERASE SPINDLY-RELATED"/>
    <property type="match status" value="1"/>
</dbReference>
<feature type="repeat" description="TPR" evidence="6">
    <location>
        <begin position="821"/>
        <end position="854"/>
    </location>
</feature>
<dbReference type="Pfam" id="PF00515">
    <property type="entry name" value="TPR_1"/>
    <property type="match status" value="2"/>
</dbReference>
<feature type="repeat" description="TPR" evidence="6">
    <location>
        <begin position="855"/>
        <end position="888"/>
    </location>
</feature>
<dbReference type="RefSeq" id="WP_218093262.1">
    <property type="nucleotide sequence ID" value="NZ_CAJVAS010000015.1"/>
</dbReference>
<feature type="domain" description="O-GlcNAc transferase C-terminal" evidence="7">
    <location>
        <begin position="1247"/>
        <end position="1422"/>
    </location>
</feature>
<organism evidence="8 9">
    <name type="scientific">Paenibacillus solanacearum</name>
    <dbReference type="NCBI Taxonomy" id="2048548"/>
    <lineage>
        <taxon>Bacteria</taxon>
        <taxon>Bacillati</taxon>
        <taxon>Bacillota</taxon>
        <taxon>Bacilli</taxon>
        <taxon>Bacillales</taxon>
        <taxon>Paenibacillaceae</taxon>
        <taxon>Paenibacillus</taxon>
    </lineage>
</organism>
<evidence type="ECO:0000256" key="5">
    <source>
        <dbReference type="ARBA" id="ARBA00022803"/>
    </source>
</evidence>
<feature type="domain" description="O-GlcNAc transferase C-terminal" evidence="7">
    <location>
        <begin position="344"/>
        <end position="502"/>
    </location>
</feature>
<dbReference type="Pfam" id="PF13431">
    <property type="entry name" value="TPR_17"/>
    <property type="match status" value="1"/>
</dbReference>
<feature type="repeat" description="TPR" evidence="6">
    <location>
        <begin position="64"/>
        <end position="97"/>
    </location>
</feature>
<feature type="repeat" description="TPR" evidence="6">
    <location>
        <begin position="923"/>
        <end position="956"/>
    </location>
</feature>
<feature type="repeat" description="TPR" evidence="6">
    <location>
        <begin position="132"/>
        <end position="165"/>
    </location>
</feature>
<dbReference type="EMBL" id="CAJVAS010000015">
    <property type="protein sequence ID" value="CAG7633937.1"/>
    <property type="molecule type" value="Genomic_DNA"/>
</dbReference>
<feature type="domain" description="O-GlcNAc transferase C-terminal" evidence="7">
    <location>
        <begin position="518"/>
        <end position="700"/>
    </location>
</feature>
<dbReference type="GO" id="GO:0016757">
    <property type="term" value="F:glycosyltransferase activity"/>
    <property type="evidence" value="ECO:0007669"/>
    <property type="project" value="UniProtKB-KW"/>
</dbReference>
<dbReference type="InterPro" id="IPR051939">
    <property type="entry name" value="Glycosyltr_41/O-GlcNAc_trsf"/>
</dbReference>
<dbReference type="Pfam" id="PF02810">
    <property type="entry name" value="SEC-C"/>
    <property type="match status" value="1"/>
</dbReference>
<keyword evidence="3" id="KW-0808">Transferase</keyword>
<comment type="caution">
    <text evidence="8">The sequence shown here is derived from an EMBL/GenBank/DDBJ whole genome shotgun (WGS) entry which is preliminary data.</text>
</comment>
<dbReference type="Pfam" id="PF13424">
    <property type="entry name" value="TPR_12"/>
    <property type="match status" value="2"/>
</dbReference>
<feature type="repeat" description="TPR" evidence="6">
    <location>
        <begin position="889"/>
        <end position="922"/>
    </location>
</feature>
<gene>
    <name evidence="8" type="primary">ycf3</name>
    <name evidence="8" type="ORF">PAESOLCIP111_03515</name>
</gene>
<evidence type="ECO:0000259" key="7">
    <source>
        <dbReference type="Pfam" id="PF13844"/>
    </source>
</evidence>
<feature type="repeat" description="TPR" evidence="6">
    <location>
        <begin position="98"/>
        <end position="131"/>
    </location>
</feature>
<feature type="repeat" description="TPR" evidence="6">
    <location>
        <begin position="268"/>
        <end position="301"/>
    </location>
</feature>
<evidence type="ECO:0000256" key="4">
    <source>
        <dbReference type="ARBA" id="ARBA00022737"/>
    </source>
</evidence>
<sequence>MVLKRNDLCSCGSGKKYKVCCISKKEVLTVEKMYQTACQMSQSGDYFQAEKLLLKCAEQDQNCAEIYHLLGIICAEQGRVEEAIHWFYQVIQLSQDNFQAHFYLGQLLNMQGNVVEAIKHYMEAVRLNPKSAKTYNNLGTIYFNREMYTEAKTCYDLALLYDPEYSMVLYNMGNVLQKIKDYSGAYAYYEKALFHSPNNPQIYLNLGVMKLDEKKYAQAEKYFFKALEINPGLAEVYNNLGIIYDEQGKDTEAIRFYKKALKINPNYDRAFNNMGNAYRNQGLAEKATDCYRNSLESNPEYTIAHSNLLLSMHYSPNIDPDALLEEHRNFDSRHGSALARPNYYSNELSLVRPLKIGYVSPDFRKHSVSYFIEPVLANHDKRRFEIYCYSDVVVQDDVTLRFKGYASEWRDIAGMTDSDIAELIQCDKIDILIDLAGHTAKNRMLLFARKPAPIQITWIGYPGTTGLSTMDYRITDAYADPAGDGEHYYTERLLRMPKSFLVYSPPKEYPVIDIDAVTNRAVTFGSFNHLAKITIEMIELWSKILKQVPESRLVLKNNGLDQEEIQQRIRSEFFQFGIDKERIELIGWKSSSSDHLATYNQIDIALDTFPYHGTTTTCEALLMGVPVITLLGKYHVSRVGASLLSNIGLTQFITHSQFDYVERAVSLALQPELLNNLRSTIRGRFLQSSLTDAVPFTKDLEKLYAQVWDKYCIEQKCNDFSNSIKEPSVSRNDMQNVDSGMSNRKHAHITLDSKANYYAAVQYYEKAEFDRSLNICEKLIAEGSATAEVYNLAGVINLLMNSEYKAQNYFEHALELRPDYPEVYCNIGVLCLNQDLYEQAIAHFGRAITLEPQYADAYNNLGNALKNQGNLTDAELCYKEAIKLKPNFAKALHNLGHLYHLLGNQREALSQYMLAIRANPEFADIYNNVGFLLHEMGMIKESEKYYKIAIQKRPNYAEAYNNLGNLYYSDAKPHEAEECYNKAISITPDYLDAFNNTASLANMQGNPKKAIQYYREVLKLKPSFSQCHSNLLLTLNYIDDCSPIEKYEEHLKFAMTHAQGLSNPNYVFPNKVEPNRPLRIGFVSADFRDHSVAYFLEPVLDYYDRTQFTVFCYSDVLVPDLVTQRLKEKANVWRCIRNLSDQEAARLILDDNIDVLIDIAGHTANNRMLLFSRKPAPVQVSWLGYPNTTGLKTMDYRIVDALTDPVGSTEHLHSEKLVRLPNCFLSYKAPDRAPEVSDLPAIRNRHVTLGSFNNLAKVTEEVLQLWAEILVGIRDSHLVIKSDGFNDPDVCERVWKYFENRQISKNRVELIGRIRANEEHLAAYHSIDIALDTFPYNGTTTTCEALWMGIPVVTLSGESHVSRVGVSLLTNVELPELIASNKEEYKQKVVDLANDSDFLLNLRLNLRNRMRHSFLMNSLGFTRKFEYVLREVWTEWCNQRMLSE</sequence>
<reference evidence="8" key="1">
    <citation type="submission" date="2021-06" db="EMBL/GenBank/DDBJ databases">
        <authorList>
            <person name="Criscuolo A."/>
        </authorList>
    </citation>
    <scope>NUCLEOTIDE SEQUENCE</scope>
    <source>
        <strain evidence="8">CIP111600</strain>
    </source>
</reference>
<feature type="repeat" description="TPR" evidence="6">
    <location>
        <begin position="166"/>
        <end position="199"/>
    </location>
</feature>
<dbReference type="PANTHER" id="PTHR44835:SF1">
    <property type="entry name" value="PROTEIN O-GLCNAC TRANSFERASE"/>
    <property type="match status" value="1"/>
</dbReference>
<evidence type="ECO:0000313" key="8">
    <source>
        <dbReference type="EMBL" id="CAG7633937.1"/>
    </source>
</evidence>
<evidence type="ECO:0000256" key="3">
    <source>
        <dbReference type="ARBA" id="ARBA00022679"/>
    </source>
</evidence>
<dbReference type="Pfam" id="PF13844">
    <property type="entry name" value="Glyco_transf_41"/>
    <property type="match status" value="4"/>
</dbReference>
<dbReference type="SMART" id="SM00028">
    <property type="entry name" value="TPR"/>
    <property type="match status" value="15"/>
</dbReference>
<dbReference type="SMART" id="SM00671">
    <property type="entry name" value="SEL1"/>
    <property type="match status" value="7"/>
</dbReference>
<dbReference type="InterPro" id="IPR006597">
    <property type="entry name" value="Sel1-like"/>
</dbReference>
<keyword evidence="2" id="KW-0328">Glycosyltransferase</keyword>